<dbReference type="EMBL" id="FWWT01000008">
    <property type="protein sequence ID" value="SMB82279.1"/>
    <property type="molecule type" value="Genomic_DNA"/>
</dbReference>
<organism evidence="1 2">
    <name type="scientific">Desulfonispora thiosulfatigenes DSM 11270</name>
    <dbReference type="NCBI Taxonomy" id="656914"/>
    <lineage>
        <taxon>Bacteria</taxon>
        <taxon>Bacillati</taxon>
        <taxon>Bacillota</taxon>
        <taxon>Clostridia</taxon>
        <taxon>Eubacteriales</taxon>
        <taxon>Peptococcaceae</taxon>
        <taxon>Desulfonispora</taxon>
    </lineage>
</organism>
<dbReference type="AlphaFoldDB" id="A0A1W1UMR7"/>
<keyword evidence="2" id="KW-1185">Reference proteome</keyword>
<gene>
    <name evidence="1" type="ORF">SAMN00017405_0909</name>
</gene>
<dbReference type="STRING" id="656914.SAMN00017405_0909"/>
<protein>
    <submittedName>
        <fullName evidence="1">Uncharacterized protein</fullName>
    </submittedName>
</protein>
<proteinExistence type="predicted"/>
<evidence type="ECO:0000313" key="2">
    <source>
        <dbReference type="Proteomes" id="UP000192731"/>
    </source>
</evidence>
<sequence length="119" mass="13778">MNIFLIIIGIILMGFTYRSIFIPSNINITSKKTINEKLDSLNDKIDYLQDKMGKEDNINGNKKMLSQELNFEDLVNTELSKDINEEIFKDYKQGLTVNELASKYKKGKGEIELRLNLKK</sequence>
<evidence type="ECO:0000313" key="1">
    <source>
        <dbReference type="EMBL" id="SMB82279.1"/>
    </source>
</evidence>
<dbReference type="RefSeq" id="WP_084052159.1">
    <property type="nucleotide sequence ID" value="NZ_FWWT01000008.1"/>
</dbReference>
<name>A0A1W1UMR7_DESTI</name>
<reference evidence="1 2" key="1">
    <citation type="submission" date="2017-04" db="EMBL/GenBank/DDBJ databases">
        <authorList>
            <person name="Afonso C.L."/>
            <person name="Miller P.J."/>
            <person name="Scott M.A."/>
            <person name="Spackman E."/>
            <person name="Goraichik I."/>
            <person name="Dimitrov K.M."/>
            <person name="Suarez D.L."/>
            <person name="Swayne D.E."/>
        </authorList>
    </citation>
    <scope>NUCLEOTIDE SEQUENCE [LARGE SCALE GENOMIC DNA]</scope>
    <source>
        <strain evidence="1 2">DSM 11270</strain>
    </source>
</reference>
<dbReference type="Proteomes" id="UP000192731">
    <property type="component" value="Unassembled WGS sequence"/>
</dbReference>
<accession>A0A1W1UMR7</accession>